<dbReference type="Ensembl" id="ENSCCRT00010015895.1">
    <property type="protein sequence ID" value="ENSCCRP00010014592.1"/>
    <property type="gene ID" value="ENSCCRG00010006296.1"/>
</dbReference>
<accession>A0A8C1GW72</accession>
<proteinExistence type="predicted"/>
<keyword evidence="2" id="KW-1185">Reference proteome</keyword>
<dbReference type="AlphaFoldDB" id="A0A8C1GW72"/>
<sequence length="73" mass="8910">MFKLKLDQVGKQYTWYLLNVPSNQMLMTTSKNFTSVGTQWEDHIFEEHCYIQGPHTKGHRERNIMWSYFVLYY</sequence>
<reference evidence="1" key="1">
    <citation type="submission" date="2025-08" db="UniProtKB">
        <authorList>
            <consortium name="Ensembl"/>
        </authorList>
    </citation>
    <scope>IDENTIFICATION</scope>
</reference>
<protein>
    <submittedName>
        <fullName evidence="1">Uncharacterized protein</fullName>
    </submittedName>
</protein>
<dbReference type="Proteomes" id="UP000694427">
    <property type="component" value="Unplaced"/>
</dbReference>
<name>A0A8C1GW72_CYPCA</name>
<organism evidence="1 2">
    <name type="scientific">Cyprinus carpio</name>
    <name type="common">Common carp</name>
    <dbReference type="NCBI Taxonomy" id="7962"/>
    <lineage>
        <taxon>Eukaryota</taxon>
        <taxon>Metazoa</taxon>
        <taxon>Chordata</taxon>
        <taxon>Craniata</taxon>
        <taxon>Vertebrata</taxon>
        <taxon>Euteleostomi</taxon>
        <taxon>Actinopterygii</taxon>
        <taxon>Neopterygii</taxon>
        <taxon>Teleostei</taxon>
        <taxon>Ostariophysi</taxon>
        <taxon>Cypriniformes</taxon>
        <taxon>Cyprinidae</taxon>
        <taxon>Cyprininae</taxon>
        <taxon>Cyprinus</taxon>
    </lineage>
</organism>
<evidence type="ECO:0000313" key="2">
    <source>
        <dbReference type="Proteomes" id="UP000694427"/>
    </source>
</evidence>
<reference evidence="1" key="2">
    <citation type="submission" date="2025-09" db="UniProtKB">
        <authorList>
            <consortium name="Ensembl"/>
        </authorList>
    </citation>
    <scope>IDENTIFICATION</scope>
</reference>
<evidence type="ECO:0000313" key="1">
    <source>
        <dbReference type="Ensembl" id="ENSCCRP00010014592.1"/>
    </source>
</evidence>